<dbReference type="EMBL" id="JACAGB010000011">
    <property type="protein sequence ID" value="KAF6335359.1"/>
    <property type="molecule type" value="Genomic_DNA"/>
</dbReference>
<comment type="caution">
    <text evidence="3">The sequence shown here is derived from an EMBL/GenBank/DDBJ whole genome shotgun (WGS) entry which is preliminary data.</text>
</comment>
<feature type="region of interest" description="Disordered" evidence="1">
    <location>
        <begin position="1"/>
        <end position="36"/>
    </location>
</feature>
<keyword evidence="2" id="KW-0472">Membrane</keyword>
<name>A0A7J7WDA3_PIPKU</name>
<keyword evidence="4" id="KW-1185">Reference proteome</keyword>
<gene>
    <name evidence="3" type="ORF">mPipKuh1_008042</name>
</gene>
<sequence length="277" mass="29862">MFESQGLLALKPPQLTPSPRPALAPQNQRPRGSDEPTWFPAALALRVAWPPRTCPHHHARKEGRGRGGSLCPTGRKSWACSSPLLPQPNTLAFLPSCLPAFLPSVFAHHPAFSNPRFPLPPPRVQPALRAGSALLYETRGSASGTVLLGSRPRRGQPGTTHDPTSRAHVVQSVEANWGAQRGCRRLPAPYTSPHSLLCVLPHPSICLSPFSLIFPPGLPTPALFMSFCSTRFFSLFVSPQPPLFSLCLFVCISLFLCVSASLCLPPSPPLLSPFAPS</sequence>
<evidence type="ECO:0000256" key="2">
    <source>
        <dbReference type="SAM" id="Phobius"/>
    </source>
</evidence>
<evidence type="ECO:0000313" key="4">
    <source>
        <dbReference type="Proteomes" id="UP000558488"/>
    </source>
</evidence>
<accession>A0A7J7WDA3</accession>
<evidence type="ECO:0000256" key="1">
    <source>
        <dbReference type="SAM" id="MobiDB-lite"/>
    </source>
</evidence>
<protein>
    <submittedName>
        <fullName evidence="3">Uncharacterized protein</fullName>
    </submittedName>
</protein>
<evidence type="ECO:0000313" key="3">
    <source>
        <dbReference type="EMBL" id="KAF6335359.1"/>
    </source>
</evidence>
<dbReference type="AlphaFoldDB" id="A0A7J7WDA3"/>
<dbReference type="Proteomes" id="UP000558488">
    <property type="component" value="Unassembled WGS sequence"/>
</dbReference>
<keyword evidence="2" id="KW-1133">Transmembrane helix</keyword>
<feature type="region of interest" description="Disordered" evidence="1">
    <location>
        <begin position="146"/>
        <end position="165"/>
    </location>
</feature>
<feature type="transmembrane region" description="Helical" evidence="2">
    <location>
        <begin position="243"/>
        <end position="264"/>
    </location>
</feature>
<organism evidence="3 4">
    <name type="scientific">Pipistrellus kuhlii</name>
    <name type="common">Kuhl's pipistrelle</name>
    <dbReference type="NCBI Taxonomy" id="59472"/>
    <lineage>
        <taxon>Eukaryota</taxon>
        <taxon>Metazoa</taxon>
        <taxon>Chordata</taxon>
        <taxon>Craniata</taxon>
        <taxon>Vertebrata</taxon>
        <taxon>Euteleostomi</taxon>
        <taxon>Mammalia</taxon>
        <taxon>Eutheria</taxon>
        <taxon>Laurasiatheria</taxon>
        <taxon>Chiroptera</taxon>
        <taxon>Yangochiroptera</taxon>
        <taxon>Vespertilionidae</taxon>
        <taxon>Pipistrellus</taxon>
    </lineage>
</organism>
<keyword evidence="2" id="KW-0812">Transmembrane</keyword>
<reference evidence="3 4" key="1">
    <citation type="journal article" date="2020" name="Nature">
        <title>Six reference-quality genomes reveal evolution of bat adaptations.</title>
        <authorList>
            <person name="Jebb D."/>
            <person name="Huang Z."/>
            <person name="Pippel M."/>
            <person name="Hughes G.M."/>
            <person name="Lavrichenko K."/>
            <person name="Devanna P."/>
            <person name="Winkler S."/>
            <person name="Jermiin L.S."/>
            <person name="Skirmuntt E.C."/>
            <person name="Katzourakis A."/>
            <person name="Burkitt-Gray L."/>
            <person name="Ray D.A."/>
            <person name="Sullivan K.A.M."/>
            <person name="Roscito J.G."/>
            <person name="Kirilenko B.M."/>
            <person name="Davalos L.M."/>
            <person name="Corthals A.P."/>
            <person name="Power M.L."/>
            <person name="Jones G."/>
            <person name="Ransome R.D."/>
            <person name="Dechmann D.K.N."/>
            <person name="Locatelli A.G."/>
            <person name="Puechmaille S.J."/>
            <person name="Fedrigo O."/>
            <person name="Jarvis E.D."/>
            <person name="Hiller M."/>
            <person name="Vernes S.C."/>
            <person name="Myers E.W."/>
            <person name="Teeling E.C."/>
        </authorList>
    </citation>
    <scope>NUCLEOTIDE SEQUENCE [LARGE SCALE GENOMIC DNA]</scope>
    <source>
        <strain evidence="3">MPipKuh1</strain>
        <tissue evidence="3">Flight muscle</tissue>
    </source>
</reference>
<proteinExistence type="predicted"/>